<dbReference type="InterPro" id="IPR001005">
    <property type="entry name" value="SANT/Myb"/>
</dbReference>
<dbReference type="Gene3D" id="1.10.10.60">
    <property type="entry name" value="Homeodomain-like"/>
    <property type="match status" value="1"/>
</dbReference>
<feature type="compositionally biased region" description="Basic and acidic residues" evidence="5">
    <location>
        <begin position="1"/>
        <end position="19"/>
    </location>
</feature>
<feature type="region of interest" description="Disordered" evidence="5">
    <location>
        <begin position="439"/>
        <end position="459"/>
    </location>
</feature>
<keyword evidence="8" id="KW-1185">Reference proteome</keyword>
<name>A0A4V4H4U9_MUSBA</name>
<feature type="region of interest" description="Disordered" evidence="5">
    <location>
        <begin position="1"/>
        <end position="106"/>
    </location>
</feature>
<comment type="caution">
    <text evidence="7">The sequence shown here is derived from an EMBL/GenBank/DDBJ whole genome shotgun (WGS) entry which is preliminary data.</text>
</comment>
<feature type="compositionally biased region" description="Acidic residues" evidence="5">
    <location>
        <begin position="36"/>
        <end position="65"/>
    </location>
</feature>
<dbReference type="InterPro" id="IPR009057">
    <property type="entry name" value="Homeodomain-like_sf"/>
</dbReference>
<keyword evidence="4" id="KW-0539">Nucleus</keyword>
<dbReference type="InterPro" id="IPR046955">
    <property type="entry name" value="PHR1-like"/>
</dbReference>
<dbReference type="SUPFAM" id="SSF46689">
    <property type="entry name" value="Homeodomain-like"/>
    <property type="match status" value="1"/>
</dbReference>
<evidence type="ECO:0000256" key="4">
    <source>
        <dbReference type="ARBA" id="ARBA00023242"/>
    </source>
</evidence>
<dbReference type="InterPro" id="IPR017930">
    <property type="entry name" value="Myb_dom"/>
</dbReference>
<gene>
    <name evidence="7" type="ORF">C4D60_Mb10t15670</name>
</gene>
<evidence type="ECO:0000259" key="6">
    <source>
        <dbReference type="PROSITE" id="PS51294"/>
    </source>
</evidence>
<feature type="domain" description="HTH myb-type" evidence="6">
    <location>
        <begin position="111"/>
        <end position="171"/>
    </location>
</feature>
<dbReference type="AlphaFoldDB" id="A0A4V4H4U9"/>
<evidence type="ECO:0000313" key="7">
    <source>
        <dbReference type="EMBL" id="THU53556.1"/>
    </source>
</evidence>
<reference evidence="7 8" key="1">
    <citation type="journal article" date="2019" name="Nat. Plants">
        <title>Genome sequencing of Musa balbisiana reveals subgenome evolution and function divergence in polyploid bananas.</title>
        <authorList>
            <person name="Yao X."/>
        </authorList>
    </citation>
    <scope>NUCLEOTIDE SEQUENCE [LARGE SCALE GENOMIC DNA]</scope>
    <source>
        <strain evidence="8">cv. DH-PKW</strain>
        <tissue evidence="7">Leaves</tissue>
    </source>
</reference>
<dbReference type="STRING" id="52838.A0A4V4H4U9"/>
<dbReference type="GO" id="GO:0003700">
    <property type="term" value="F:DNA-binding transcription factor activity"/>
    <property type="evidence" value="ECO:0007669"/>
    <property type="project" value="InterPro"/>
</dbReference>
<dbReference type="PANTHER" id="PTHR31314:SF174">
    <property type="entry name" value="OS02G0241200 PROTEIN"/>
    <property type="match status" value="1"/>
</dbReference>
<dbReference type="PANTHER" id="PTHR31314">
    <property type="entry name" value="MYB FAMILY TRANSCRIPTION FACTOR PHL7-LIKE"/>
    <property type="match status" value="1"/>
</dbReference>
<dbReference type="PROSITE" id="PS51294">
    <property type="entry name" value="HTH_MYB"/>
    <property type="match status" value="1"/>
</dbReference>
<keyword evidence="2" id="KW-0238">DNA-binding</keyword>
<dbReference type="FunFam" id="1.10.10.60:FF:000002">
    <property type="entry name" value="Myb family transcription factor"/>
    <property type="match status" value="1"/>
</dbReference>
<evidence type="ECO:0000256" key="5">
    <source>
        <dbReference type="SAM" id="MobiDB-lite"/>
    </source>
</evidence>
<organism evidence="7 8">
    <name type="scientific">Musa balbisiana</name>
    <name type="common">Banana</name>
    <dbReference type="NCBI Taxonomy" id="52838"/>
    <lineage>
        <taxon>Eukaryota</taxon>
        <taxon>Viridiplantae</taxon>
        <taxon>Streptophyta</taxon>
        <taxon>Embryophyta</taxon>
        <taxon>Tracheophyta</taxon>
        <taxon>Spermatophyta</taxon>
        <taxon>Magnoliopsida</taxon>
        <taxon>Liliopsida</taxon>
        <taxon>Zingiberales</taxon>
        <taxon>Musaceae</taxon>
        <taxon>Musa</taxon>
    </lineage>
</organism>
<dbReference type="Pfam" id="PF00249">
    <property type="entry name" value="Myb_DNA-binding"/>
    <property type="match status" value="1"/>
</dbReference>
<dbReference type="InterPro" id="IPR006447">
    <property type="entry name" value="Myb_dom_plants"/>
</dbReference>
<protein>
    <recommendedName>
        <fullName evidence="6">HTH myb-type domain-containing protein</fullName>
    </recommendedName>
</protein>
<dbReference type="EMBL" id="PYDT01000008">
    <property type="protein sequence ID" value="THU53556.1"/>
    <property type="molecule type" value="Genomic_DNA"/>
</dbReference>
<dbReference type="GO" id="GO:0003677">
    <property type="term" value="F:DNA binding"/>
    <property type="evidence" value="ECO:0007669"/>
    <property type="project" value="UniProtKB-KW"/>
</dbReference>
<proteinExistence type="predicted"/>
<evidence type="ECO:0000256" key="3">
    <source>
        <dbReference type="ARBA" id="ARBA00023163"/>
    </source>
</evidence>
<dbReference type="Proteomes" id="UP000317650">
    <property type="component" value="Chromosome 10"/>
</dbReference>
<keyword evidence="3" id="KW-0804">Transcription</keyword>
<sequence length="550" mass="61442">MGEEKEKDVVGGHEDDERSVGSSRSPSQKRPLEVLDLNEDVTIDGSDGEEEEEEEEVADGDDDGDGGSSTEVARGGSSSNNSSTDNNCNNKSGDTTEGSSGRAPTVRQYVRSKLPRLRWTPDLHLAFVHAVERLGGQERATPKLVLQLMNVRGLSIAHVKSHLQMYRSKKLDGSGQEKSAISSVMTPMDLHLREHRLHEMFYRRTDSFQPFRLDNRGFFSSRSIHDPDQFCNAFFHGSQFLQASVPRSSDFGRHREWEFNRQAAAWDSCLQDEGPSKGLIHDMIFSQKWKPSTSHLFDVRDAISGNGNPGTVHRFLEGRRWSPADMIEARKWEGNRTGNFDWIGSSGYPLAKAVPVDPVSSNTLFGWKGNSNICVDTMQSNSHVPIVVNDELPPNSQQPFQVDEVSHSTLFDGVIIFPWHSNLLGLVILVVQSRRRQDKPLRNSEDIHAKTETPMKDAKKMRMATTTKDLTPDLQLSLRSSLINDGGYEKKSLETEEVNSVLSLSLSPSTSMQREKHMKAEMQFLEIGSSKKAVLGLSTLDLTMSIRASE</sequence>
<evidence type="ECO:0000256" key="1">
    <source>
        <dbReference type="ARBA" id="ARBA00023015"/>
    </source>
</evidence>
<evidence type="ECO:0000313" key="8">
    <source>
        <dbReference type="Proteomes" id="UP000317650"/>
    </source>
</evidence>
<dbReference type="NCBIfam" id="TIGR01557">
    <property type="entry name" value="myb_SHAQKYF"/>
    <property type="match status" value="1"/>
</dbReference>
<evidence type="ECO:0000256" key="2">
    <source>
        <dbReference type="ARBA" id="ARBA00023125"/>
    </source>
</evidence>
<accession>A0A4V4H4U9</accession>
<keyword evidence="1" id="KW-0805">Transcription regulation</keyword>
<feature type="compositionally biased region" description="Low complexity" evidence="5">
    <location>
        <begin position="77"/>
        <end position="92"/>
    </location>
</feature>